<protein>
    <submittedName>
        <fullName evidence="1">Uncharacterized protein</fullName>
    </submittedName>
</protein>
<proteinExistence type="predicted"/>
<dbReference type="GeneID" id="54574479"/>
<dbReference type="EMBL" id="ML987192">
    <property type="protein sequence ID" value="KAF2252177.1"/>
    <property type="molecule type" value="Genomic_DNA"/>
</dbReference>
<dbReference type="Proteomes" id="UP000800094">
    <property type="component" value="Unassembled WGS sequence"/>
</dbReference>
<name>A0A6A6IPL0_9PLEO</name>
<dbReference type="AlphaFoldDB" id="A0A6A6IPL0"/>
<evidence type="ECO:0000313" key="1">
    <source>
        <dbReference type="EMBL" id="KAF2252177.1"/>
    </source>
</evidence>
<gene>
    <name evidence="1" type="ORF">BU26DRAFT_252374</name>
</gene>
<sequence>MRPLMLSHAGSDTTCTCMFVLISFLQKLWLQGCLLHLPGFENMNLSSLCLLSSRDGFGVGGASMAGSICWLCAGRGF</sequence>
<reference evidence="1" key="1">
    <citation type="journal article" date="2020" name="Stud. Mycol.">
        <title>101 Dothideomycetes genomes: a test case for predicting lifestyles and emergence of pathogens.</title>
        <authorList>
            <person name="Haridas S."/>
            <person name="Albert R."/>
            <person name="Binder M."/>
            <person name="Bloem J."/>
            <person name="Labutti K."/>
            <person name="Salamov A."/>
            <person name="Andreopoulos B."/>
            <person name="Baker S."/>
            <person name="Barry K."/>
            <person name="Bills G."/>
            <person name="Bluhm B."/>
            <person name="Cannon C."/>
            <person name="Castanera R."/>
            <person name="Culley D."/>
            <person name="Daum C."/>
            <person name="Ezra D."/>
            <person name="Gonzalez J."/>
            <person name="Henrissat B."/>
            <person name="Kuo A."/>
            <person name="Liang C."/>
            <person name="Lipzen A."/>
            <person name="Lutzoni F."/>
            <person name="Magnuson J."/>
            <person name="Mondo S."/>
            <person name="Nolan M."/>
            <person name="Ohm R."/>
            <person name="Pangilinan J."/>
            <person name="Park H.-J."/>
            <person name="Ramirez L."/>
            <person name="Alfaro M."/>
            <person name="Sun H."/>
            <person name="Tritt A."/>
            <person name="Yoshinaga Y."/>
            <person name="Zwiers L.-H."/>
            <person name="Turgeon B."/>
            <person name="Goodwin S."/>
            <person name="Spatafora J."/>
            <person name="Crous P."/>
            <person name="Grigoriev I."/>
        </authorList>
    </citation>
    <scope>NUCLEOTIDE SEQUENCE</scope>
    <source>
        <strain evidence="1">CBS 122368</strain>
    </source>
</reference>
<evidence type="ECO:0000313" key="2">
    <source>
        <dbReference type="Proteomes" id="UP000800094"/>
    </source>
</evidence>
<organism evidence="1 2">
    <name type="scientific">Trematosphaeria pertusa</name>
    <dbReference type="NCBI Taxonomy" id="390896"/>
    <lineage>
        <taxon>Eukaryota</taxon>
        <taxon>Fungi</taxon>
        <taxon>Dikarya</taxon>
        <taxon>Ascomycota</taxon>
        <taxon>Pezizomycotina</taxon>
        <taxon>Dothideomycetes</taxon>
        <taxon>Pleosporomycetidae</taxon>
        <taxon>Pleosporales</taxon>
        <taxon>Massarineae</taxon>
        <taxon>Trematosphaeriaceae</taxon>
        <taxon>Trematosphaeria</taxon>
    </lineage>
</organism>
<dbReference type="RefSeq" id="XP_033687181.1">
    <property type="nucleotide sequence ID" value="XM_033821149.1"/>
</dbReference>
<accession>A0A6A6IPL0</accession>
<keyword evidence="2" id="KW-1185">Reference proteome</keyword>